<evidence type="ECO:0008006" key="2">
    <source>
        <dbReference type="Google" id="ProtNLM"/>
    </source>
</evidence>
<accession>X1DBS9</accession>
<evidence type="ECO:0000313" key="1">
    <source>
        <dbReference type="EMBL" id="GAH18236.1"/>
    </source>
</evidence>
<name>X1DBS9_9ZZZZ</name>
<dbReference type="InterPro" id="IPR043502">
    <property type="entry name" value="DNA/RNA_pol_sf"/>
</dbReference>
<protein>
    <recommendedName>
        <fullName evidence="2">DNA-directed DNA polymerase family A palm domain-containing protein</fullName>
    </recommendedName>
</protein>
<feature type="non-terminal residue" evidence="1">
    <location>
        <position position="1"/>
    </location>
</feature>
<comment type="caution">
    <text evidence="1">The sequence shown here is derived from an EMBL/GenBank/DDBJ whole genome shotgun (WGS) entry which is preliminary data.</text>
</comment>
<dbReference type="AlphaFoldDB" id="X1DBS9"/>
<sequence length="107" mass="12260">TYRHCRIAKADGYSTIHWHYGHLWGGSITENIVQSVARDLLVWWILEMEKAGLNVILHQHDEIICMLPKNEAKLSLQKMVNTMCTGPEWSQGLPLNAEGELSNVYKK</sequence>
<reference evidence="1" key="1">
    <citation type="journal article" date="2014" name="Front. Microbiol.">
        <title>High frequency of phylogenetically diverse reductive dehalogenase-homologous genes in deep subseafloor sedimentary metagenomes.</title>
        <authorList>
            <person name="Kawai M."/>
            <person name="Futagami T."/>
            <person name="Toyoda A."/>
            <person name="Takaki Y."/>
            <person name="Nishi S."/>
            <person name="Hori S."/>
            <person name="Arai W."/>
            <person name="Tsubouchi T."/>
            <person name="Morono Y."/>
            <person name="Uchiyama I."/>
            <person name="Ito T."/>
            <person name="Fujiyama A."/>
            <person name="Inagaki F."/>
            <person name="Takami H."/>
        </authorList>
    </citation>
    <scope>NUCLEOTIDE SEQUENCE</scope>
    <source>
        <strain evidence="1">Expedition CK06-06</strain>
    </source>
</reference>
<dbReference type="EMBL" id="BART01030660">
    <property type="protein sequence ID" value="GAH18236.1"/>
    <property type="molecule type" value="Genomic_DNA"/>
</dbReference>
<organism evidence="1">
    <name type="scientific">marine sediment metagenome</name>
    <dbReference type="NCBI Taxonomy" id="412755"/>
    <lineage>
        <taxon>unclassified sequences</taxon>
        <taxon>metagenomes</taxon>
        <taxon>ecological metagenomes</taxon>
    </lineage>
</organism>
<proteinExistence type="predicted"/>
<dbReference type="SUPFAM" id="SSF56672">
    <property type="entry name" value="DNA/RNA polymerases"/>
    <property type="match status" value="1"/>
</dbReference>
<gene>
    <name evidence="1" type="ORF">S01H4_53457</name>
</gene>